<dbReference type="Pfam" id="PF20091">
    <property type="entry name" value="Abhydrolase_10"/>
    <property type="match status" value="1"/>
</dbReference>
<reference evidence="2 3" key="1">
    <citation type="submission" date="2018-09" db="EMBL/GenBank/DDBJ databases">
        <authorList>
            <person name="Tagini F."/>
        </authorList>
    </citation>
    <scope>NUCLEOTIDE SEQUENCE [LARGE SCALE GENOMIC DNA]</scope>
    <source>
        <strain evidence="2 3">MK142</strain>
    </source>
</reference>
<dbReference type="AlphaFoldDB" id="A0A498QLM3"/>
<proteinExistence type="predicted"/>
<dbReference type="EMBL" id="UPHU01000001">
    <property type="protein sequence ID" value="VBA46246.1"/>
    <property type="molecule type" value="Genomic_DNA"/>
</dbReference>
<sequence>MAAVSPVPGKPLLLLGAFDIGSVGYVAEEFFVSGTAASYAPVSGLGPDGRWVATPAGAAEYTTRLVALTPADRTRFNGTVLVEWLNVSGGIDAPAVWMMGHREIIRAGYAYVAVSAQQVGVAGGAALLGLDMSLKSQDPARYASLQHPGDAFCYDIFSQAGALIQDRDVLRGLGPQHVVAVGESQSAMFLTTYINAVDPLVQCYDGYLVHSRFAPAAPLDGMSIFDDSPTGTPRAVRFRPDLRVPLITIITETDLFGGVGHGYYHARQPDNRWLRVWEIPGAAHADNYTIQVAPIDTGSAPLDAIVAAYAPTKSLMGQQLDHYINFAPQHHYVVQAALAALNRWVRTGQPAPAAPRIAVHHADQPRPVLDANGLTRDGVRTPWVDVPIARTSGMGTEESVMSAIFGRGQPFDSATLRRLYPGGVDEYLDKFTTALDRALQGGFILLADRREILQLAAATYPRDEAQRPANQGWTQQGS</sequence>
<dbReference type="OrthoDB" id="1971292at2"/>
<dbReference type="InterPro" id="IPR045394">
    <property type="entry name" value="Abhydrolase_dom"/>
</dbReference>
<feature type="domain" description="Alpha/beta hydrolase" evidence="1">
    <location>
        <begin position="16"/>
        <end position="453"/>
    </location>
</feature>
<accession>A0A498QLM3</accession>
<evidence type="ECO:0000313" key="2">
    <source>
        <dbReference type="EMBL" id="VBA46246.1"/>
    </source>
</evidence>
<name>A0A498QLM3_9MYCO</name>
<evidence type="ECO:0000259" key="1">
    <source>
        <dbReference type="Pfam" id="PF20091"/>
    </source>
</evidence>
<evidence type="ECO:0000313" key="3">
    <source>
        <dbReference type="Proteomes" id="UP000268285"/>
    </source>
</evidence>
<dbReference type="Proteomes" id="UP000268285">
    <property type="component" value="Unassembled WGS sequence"/>
</dbReference>
<dbReference type="RefSeq" id="WP_063466739.1">
    <property type="nucleotide sequence ID" value="NZ_JAIENV010000048.1"/>
</dbReference>
<protein>
    <recommendedName>
        <fullName evidence="1">Alpha/beta hydrolase domain-containing protein</fullName>
    </recommendedName>
</protein>
<keyword evidence="3" id="KW-1185">Reference proteome</keyword>
<gene>
    <name evidence="2" type="ORF">LAUMK142_00277</name>
</gene>
<organism evidence="2 3">
    <name type="scientific">Mycobacterium pseudokansasii</name>
    <dbReference type="NCBI Taxonomy" id="2341080"/>
    <lineage>
        <taxon>Bacteria</taxon>
        <taxon>Bacillati</taxon>
        <taxon>Actinomycetota</taxon>
        <taxon>Actinomycetes</taxon>
        <taxon>Mycobacteriales</taxon>
        <taxon>Mycobacteriaceae</taxon>
        <taxon>Mycobacterium</taxon>
    </lineage>
</organism>